<evidence type="ECO:0000256" key="1">
    <source>
        <dbReference type="ARBA" id="ARBA00023239"/>
    </source>
</evidence>
<feature type="active site" description="Proton donor/acceptor" evidence="3">
    <location>
        <position position="142"/>
    </location>
</feature>
<comment type="caution">
    <text evidence="5">The sequence shown here is derived from an EMBL/GenBank/DDBJ whole genome shotgun (WGS) entry which is preliminary data.</text>
</comment>
<accession>A0A7X3S6U4</accession>
<evidence type="ECO:0000256" key="3">
    <source>
        <dbReference type="PIRSR" id="PIRSR001365-1"/>
    </source>
</evidence>
<protein>
    <submittedName>
        <fullName evidence="5">Dihydrodipicolinate synthase family protein</fullName>
    </submittedName>
</protein>
<dbReference type="GO" id="GO:0008840">
    <property type="term" value="F:4-hydroxy-tetrahydrodipicolinate synthase activity"/>
    <property type="evidence" value="ECO:0007669"/>
    <property type="project" value="TreeGrafter"/>
</dbReference>
<proteinExistence type="inferred from homology"/>
<dbReference type="PANTHER" id="PTHR12128">
    <property type="entry name" value="DIHYDRODIPICOLINATE SYNTHASE"/>
    <property type="match status" value="1"/>
</dbReference>
<dbReference type="SUPFAM" id="SSF51569">
    <property type="entry name" value="Aldolase"/>
    <property type="match status" value="1"/>
</dbReference>
<dbReference type="Proteomes" id="UP000433101">
    <property type="component" value="Unassembled WGS sequence"/>
</dbReference>
<gene>
    <name evidence="5" type="ORF">GR183_04805</name>
</gene>
<dbReference type="RefSeq" id="WP_160774464.1">
    <property type="nucleotide sequence ID" value="NZ_WUMV01000002.1"/>
</dbReference>
<evidence type="ECO:0000256" key="2">
    <source>
        <dbReference type="PIRNR" id="PIRNR001365"/>
    </source>
</evidence>
<keyword evidence="1 2" id="KW-0456">Lyase</keyword>
<reference evidence="5 6" key="1">
    <citation type="submission" date="2019-12" db="EMBL/GenBank/DDBJ databases">
        <authorList>
            <person name="Li M."/>
        </authorList>
    </citation>
    <scope>NUCLEOTIDE SEQUENCE [LARGE SCALE GENOMIC DNA]</scope>
    <source>
        <strain evidence="5 6">GBMRC 2046</strain>
    </source>
</reference>
<evidence type="ECO:0000313" key="6">
    <source>
        <dbReference type="Proteomes" id="UP000433101"/>
    </source>
</evidence>
<sequence length="301" mass="31764">MTDATGLRNSLTGISGILVTPFDSADRIDPKRLQPVIDGAIDAGVHLLVSNGNTGEFYSLTLDEALAMVAETARMVDGRAPLIGGVGRSVQDACALARASAEAGCAALMVHQLPDPFVSPRGTVDYLRRIADAANGLPLVLYIRNDTAGTDAIADVCAIPSVVGVKWATPNPMRLAAAMRACDPDIVWVGGLAEIWAPTFYAVGARGFTSGLINVWPERSVAIHAALERQDYAEARYLIEGMRAFEDVRAEENGGANVSGVKAALAMLGRDCGHARPPAAWPLTDDQSTRITDVLARAKKS</sequence>
<dbReference type="EMBL" id="WUMV01000002">
    <property type="protein sequence ID" value="MXN64213.1"/>
    <property type="molecule type" value="Genomic_DNA"/>
</dbReference>
<feature type="binding site" evidence="4">
    <location>
        <position position="54"/>
    </location>
    <ligand>
        <name>pyruvate</name>
        <dbReference type="ChEBI" id="CHEBI:15361"/>
    </ligand>
</feature>
<dbReference type="CDD" id="cd00408">
    <property type="entry name" value="DHDPS-like"/>
    <property type="match status" value="1"/>
</dbReference>
<dbReference type="SMART" id="SM01130">
    <property type="entry name" value="DHDPS"/>
    <property type="match status" value="1"/>
</dbReference>
<name>A0A7X3S6U4_9HYPH</name>
<dbReference type="InterPro" id="IPR013785">
    <property type="entry name" value="Aldolase_TIM"/>
</dbReference>
<comment type="similarity">
    <text evidence="2">Belongs to the DapA family.</text>
</comment>
<dbReference type="AlphaFoldDB" id="A0A7X3S6U4"/>
<evidence type="ECO:0000256" key="4">
    <source>
        <dbReference type="PIRSR" id="PIRSR001365-2"/>
    </source>
</evidence>
<dbReference type="PIRSF" id="PIRSF001365">
    <property type="entry name" value="DHDPS"/>
    <property type="match status" value="1"/>
</dbReference>
<keyword evidence="6" id="KW-1185">Reference proteome</keyword>
<evidence type="ECO:0000313" key="5">
    <source>
        <dbReference type="EMBL" id="MXN64213.1"/>
    </source>
</evidence>
<organism evidence="5 6">
    <name type="scientific">Stappia sediminis</name>
    <dbReference type="NCBI Taxonomy" id="2692190"/>
    <lineage>
        <taxon>Bacteria</taxon>
        <taxon>Pseudomonadati</taxon>
        <taxon>Pseudomonadota</taxon>
        <taxon>Alphaproteobacteria</taxon>
        <taxon>Hyphomicrobiales</taxon>
        <taxon>Stappiaceae</taxon>
        <taxon>Stappia</taxon>
    </lineage>
</organism>
<dbReference type="PANTHER" id="PTHR12128:SF19">
    <property type="entry name" value="5-DEHYDRO-4-DEOXYGLUCARATE DEHYDRATASE 2-RELATED"/>
    <property type="match status" value="1"/>
</dbReference>
<dbReference type="Pfam" id="PF00701">
    <property type="entry name" value="DHDPS"/>
    <property type="match status" value="1"/>
</dbReference>
<dbReference type="InterPro" id="IPR002220">
    <property type="entry name" value="DapA-like"/>
</dbReference>
<feature type="active site" description="Schiff-base intermediate with substrate" evidence="3">
    <location>
        <position position="166"/>
    </location>
</feature>
<dbReference type="Gene3D" id="3.20.20.70">
    <property type="entry name" value="Aldolase class I"/>
    <property type="match status" value="1"/>
</dbReference>